<comment type="caution">
    <text evidence="1">The sequence shown here is derived from an EMBL/GenBank/DDBJ whole genome shotgun (WGS) entry which is preliminary data.</text>
</comment>
<sequence length="42" mass="5089">MKRLKKFMRWALQRPTGYVEVTGYCPCMLHDGEFVEYKPTYD</sequence>
<evidence type="ECO:0000313" key="1">
    <source>
        <dbReference type="EMBL" id="KKL21401.1"/>
    </source>
</evidence>
<name>A0A0F9DUQ7_9ZZZZ</name>
<reference evidence="1" key="1">
    <citation type="journal article" date="2015" name="Nature">
        <title>Complex archaea that bridge the gap between prokaryotes and eukaryotes.</title>
        <authorList>
            <person name="Spang A."/>
            <person name="Saw J.H."/>
            <person name="Jorgensen S.L."/>
            <person name="Zaremba-Niedzwiedzka K."/>
            <person name="Martijn J."/>
            <person name="Lind A.E."/>
            <person name="van Eijk R."/>
            <person name="Schleper C."/>
            <person name="Guy L."/>
            <person name="Ettema T.J."/>
        </authorList>
    </citation>
    <scope>NUCLEOTIDE SEQUENCE</scope>
</reference>
<proteinExistence type="predicted"/>
<dbReference type="EMBL" id="LAZR01037747">
    <property type="protein sequence ID" value="KKL21401.1"/>
    <property type="molecule type" value="Genomic_DNA"/>
</dbReference>
<dbReference type="AlphaFoldDB" id="A0A0F9DUQ7"/>
<accession>A0A0F9DUQ7</accession>
<gene>
    <name evidence="1" type="ORF">LCGC14_2445820</name>
</gene>
<protein>
    <submittedName>
        <fullName evidence="1">Uncharacterized protein</fullName>
    </submittedName>
</protein>
<organism evidence="1">
    <name type="scientific">marine sediment metagenome</name>
    <dbReference type="NCBI Taxonomy" id="412755"/>
    <lineage>
        <taxon>unclassified sequences</taxon>
        <taxon>metagenomes</taxon>
        <taxon>ecological metagenomes</taxon>
    </lineage>
</organism>